<feature type="transmembrane region" description="Helical" evidence="1">
    <location>
        <begin position="6"/>
        <end position="25"/>
    </location>
</feature>
<keyword evidence="1" id="KW-0812">Transmembrane</keyword>
<evidence type="ECO:0000313" key="2">
    <source>
        <dbReference type="EMBL" id="TWU11713.1"/>
    </source>
</evidence>
<dbReference type="AlphaFoldDB" id="A0A5C6BHS1"/>
<feature type="transmembrane region" description="Helical" evidence="1">
    <location>
        <begin position="75"/>
        <end position="94"/>
    </location>
</feature>
<sequence>MSRWVNLAILVIFLLTVSAGVFYYFTSPSMGYPKSTAGIIAGLLGLVGLALLPSVFRKNSSESVAGEALPAKTGWGVFIGFLIVMAAVIAYSMLREQ</sequence>
<keyword evidence="1" id="KW-1133">Transmembrane helix</keyword>
<protein>
    <submittedName>
        <fullName evidence="2">Uncharacterized protein</fullName>
    </submittedName>
</protein>
<keyword evidence="3" id="KW-1185">Reference proteome</keyword>
<dbReference type="EMBL" id="SJPP01000001">
    <property type="protein sequence ID" value="TWU11713.1"/>
    <property type="molecule type" value="Genomic_DNA"/>
</dbReference>
<comment type="caution">
    <text evidence="2">The sequence shown here is derived from an EMBL/GenBank/DDBJ whole genome shotgun (WGS) entry which is preliminary data.</text>
</comment>
<gene>
    <name evidence="2" type="ORF">CA54_05220</name>
</gene>
<accession>A0A5C6BHS1</accession>
<name>A0A5C6BHS1_9PLAN</name>
<keyword evidence="1" id="KW-0472">Membrane</keyword>
<feature type="transmembrane region" description="Helical" evidence="1">
    <location>
        <begin position="37"/>
        <end position="55"/>
    </location>
</feature>
<evidence type="ECO:0000313" key="3">
    <source>
        <dbReference type="Proteomes" id="UP000320735"/>
    </source>
</evidence>
<dbReference type="Proteomes" id="UP000320735">
    <property type="component" value="Unassembled WGS sequence"/>
</dbReference>
<reference evidence="2 3" key="1">
    <citation type="submission" date="2019-02" db="EMBL/GenBank/DDBJ databases">
        <title>Deep-cultivation of Planctomycetes and their phenomic and genomic characterization uncovers novel biology.</title>
        <authorList>
            <person name="Wiegand S."/>
            <person name="Jogler M."/>
            <person name="Boedeker C."/>
            <person name="Pinto D."/>
            <person name="Vollmers J."/>
            <person name="Rivas-Marin E."/>
            <person name="Kohn T."/>
            <person name="Peeters S.H."/>
            <person name="Heuer A."/>
            <person name="Rast P."/>
            <person name="Oberbeckmann S."/>
            <person name="Bunk B."/>
            <person name="Jeske O."/>
            <person name="Meyerdierks A."/>
            <person name="Storesund J.E."/>
            <person name="Kallscheuer N."/>
            <person name="Luecker S."/>
            <person name="Lage O.M."/>
            <person name="Pohl T."/>
            <person name="Merkel B.J."/>
            <person name="Hornburger P."/>
            <person name="Mueller R.-W."/>
            <person name="Bruemmer F."/>
            <person name="Labrenz M."/>
            <person name="Spormann A.M."/>
            <person name="Op Den Camp H."/>
            <person name="Overmann J."/>
            <person name="Amann R."/>
            <person name="Jetten M.S.M."/>
            <person name="Mascher T."/>
            <person name="Medema M.H."/>
            <person name="Devos D.P."/>
            <person name="Kaster A.-K."/>
            <person name="Ovreas L."/>
            <person name="Rohde M."/>
            <person name="Galperin M.Y."/>
            <person name="Jogler C."/>
        </authorList>
    </citation>
    <scope>NUCLEOTIDE SEQUENCE [LARGE SCALE GENOMIC DNA]</scope>
    <source>
        <strain evidence="2 3">CA54</strain>
    </source>
</reference>
<proteinExistence type="predicted"/>
<evidence type="ECO:0000256" key="1">
    <source>
        <dbReference type="SAM" id="Phobius"/>
    </source>
</evidence>
<organism evidence="2 3">
    <name type="scientific">Symmachiella macrocystis</name>
    <dbReference type="NCBI Taxonomy" id="2527985"/>
    <lineage>
        <taxon>Bacteria</taxon>
        <taxon>Pseudomonadati</taxon>
        <taxon>Planctomycetota</taxon>
        <taxon>Planctomycetia</taxon>
        <taxon>Planctomycetales</taxon>
        <taxon>Planctomycetaceae</taxon>
        <taxon>Symmachiella</taxon>
    </lineage>
</organism>